<proteinExistence type="predicted"/>
<protein>
    <submittedName>
        <fullName evidence="3">ECF transporter S component</fullName>
    </submittedName>
</protein>
<dbReference type="EMBL" id="CP012801">
    <property type="protein sequence ID" value="ALJ61904.1"/>
    <property type="molecule type" value="Genomic_DNA"/>
</dbReference>
<dbReference type="Proteomes" id="UP000061809">
    <property type="component" value="Chromosome"/>
</dbReference>
<sequence length="170" mass="18674">MKTTTIRLYSLDYNNVKTYFAAALFILGNLVLPQLCHLIPQGGLTLLPIYFFTLIAAYKYGWKVGLLTAVFSPVLNHLLFGMPPAGVLPAILLKSVLLAVVAGYAANRFKRISIPVLALVVLAYQFIGTLGEWAMVGNLALAFQDFRIGIPGMGLQILGGYLFIKYLVYK</sequence>
<evidence type="ECO:0000313" key="5">
    <source>
        <dbReference type="Proteomes" id="UP000482653"/>
    </source>
</evidence>
<dbReference type="Gene3D" id="1.10.1760.20">
    <property type="match status" value="1"/>
</dbReference>
<keyword evidence="1" id="KW-0472">Membrane</keyword>
<keyword evidence="1" id="KW-0812">Transmembrane</keyword>
<feature type="transmembrane region" description="Helical" evidence="1">
    <location>
        <begin position="82"/>
        <end position="104"/>
    </location>
</feature>
<feature type="transmembrane region" description="Helical" evidence="1">
    <location>
        <begin position="16"/>
        <end position="32"/>
    </location>
</feature>
<feature type="transmembrane region" description="Helical" evidence="1">
    <location>
        <begin position="44"/>
        <end position="62"/>
    </location>
</feature>
<evidence type="ECO:0000256" key="1">
    <source>
        <dbReference type="SAM" id="Phobius"/>
    </source>
</evidence>
<dbReference type="EMBL" id="VVYX01000015">
    <property type="protein sequence ID" value="KAA5418290.1"/>
    <property type="molecule type" value="Genomic_DNA"/>
</dbReference>
<gene>
    <name evidence="2" type="ORF">BcellWH2_04690</name>
    <name evidence="3" type="ORF">F2Y87_14140</name>
</gene>
<reference evidence="2 4" key="1">
    <citation type="journal article" date="2015" name="Science">
        <title>Genetic determinants of in vivo fitness and diet responsiveness in multiple human gut Bacteroides.</title>
        <authorList>
            <person name="Wu M."/>
            <person name="McNulty N.P."/>
            <person name="Rodionov D.A."/>
            <person name="Khoroshkin M.S."/>
            <person name="Griffin N.W."/>
            <person name="Cheng J."/>
            <person name="Latreille P."/>
            <person name="Kerstetter R.A."/>
            <person name="Terrapon N."/>
            <person name="Henrissat B."/>
            <person name="Osterman A.L."/>
            <person name="Gordon J.I."/>
        </authorList>
    </citation>
    <scope>NUCLEOTIDE SEQUENCE [LARGE SCALE GENOMIC DNA]</scope>
    <source>
        <strain evidence="2 4">WH2</strain>
    </source>
</reference>
<feature type="transmembrane region" description="Helical" evidence="1">
    <location>
        <begin position="148"/>
        <end position="168"/>
    </location>
</feature>
<accession>A0A0P0G2F6</accession>
<dbReference type="Proteomes" id="UP000482653">
    <property type="component" value="Unassembled WGS sequence"/>
</dbReference>
<evidence type="ECO:0000313" key="4">
    <source>
        <dbReference type="Proteomes" id="UP000061809"/>
    </source>
</evidence>
<evidence type="ECO:0000313" key="2">
    <source>
        <dbReference type="EMBL" id="ALJ61904.1"/>
    </source>
</evidence>
<name>A0A0P0G2F6_9BACE</name>
<dbReference type="RefSeq" id="WP_007213252.1">
    <property type="nucleotide sequence ID" value="NZ_CP012801.1"/>
</dbReference>
<reference evidence="3 5" key="2">
    <citation type="journal article" date="2019" name="Nat. Med.">
        <title>A library of human gut bacterial isolates paired with longitudinal multiomics data enables mechanistic microbiome research.</title>
        <authorList>
            <person name="Poyet M."/>
            <person name="Groussin M."/>
            <person name="Gibbons S.M."/>
            <person name="Avila-Pacheco J."/>
            <person name="Jiang X."/>
            <person name="Kearney S.M."/>
            <person name="Perrotta A.R."/>
            <person name="Berdy B."/>
            <person name="Zhao S."/>
            <person name="Lieberman T.D."/>
            <person name="Swanson P.K."/>
            <person name="Smith M."/>
            <person name="Roesemann S."/>
            <person name="Alexander J.E."/>
            <person name="Rich S.A."/>
            <person name="Livny J."/>
            <person name="Vlamakis H."/>
            <person name="Clish C."/>
            <person name="Bullock K."/>
            <person name="Deik A."/>
            <person name="Scott J."/>
            <person name="Pierce K.A."/>
            <person name="Xavier R.J."/>
            <person name="Alm E.J."/>
        </authorList>
    </citation>
    <scope>NUCLEOTIDE SEQUENCE [LARGE SCALE GENOMIC DNA]</scope>
    <source>
        <strain evidence="3 5">BIOML-A8</strain>
    </source>
</reference>
<feature type="transmembrane region" description="Helical" evidence="1">
    <location>
        <begin position="116"/>
        <end position="136"/>
    </location>
</feature>
<keyword evidence="1" id="KW-1133">Transmembrane helix</keyword>
<dbReference type="AlphaFoldDB" id="A0A0P0G2F6"/>
<dbReference type="PATRIC" id="fig|246787.4.peg.4846"/>
<evidence type="ECO:0000313" key="3">
    <source>
        <dbReference type="EMBL" id="KAA5418290.1"/>
    </source>
</evidence>
<organism evidence="2 4">
    <name type="scientific">Bacteroides cellulosilyticus</name>
    <dbReference type="NCBI Taxonomy" id="246787"/>
    <lineage>
        <taxon>Bacteria</taxon>
        <taxon>Pseudomonadati</taxon>
        <taxon>Bacteroidota</taxon>
        <taxon>Bacteroidia</taxon>
        <taxon>Bacteroidales</taxon>
        <taxon>Bacteroidaceae</taxon>
        <taxon>Bacteroides</taxon>
    </lineage>
</organism>
<dbReference type="KEGG" id="bcel:BcellWH2_04690"/>